<accession>A0A841RE29</accession>
<evidence type="ECO:0000256" key="2">
    <source>
        <dbReference type="SAM" id="MobiDB-lite"/>
    </source>
</evidence>
<dbReference type="NCBIfam" id="NF047515">
    <property type="entry name" value="SpiroCoCo_C"/>
    <property type="match status" value="1"/>
</dbReference>
<evidence type="ECO:0000313" key="4">
    <source>
        <dbReference type="Proteomes" id="UP000587760"/>
    </source>
</evidence>
<proteinExistence type="predicted"/>
<dbReference type="RefSeq" id="WP_184748476.1">
    <property type="nucleotide sequence ID" value="NZ_JACHGJ010000010.1"/>
</dbReference>
<feature type="compositionally biased region" description="Basic and acidic residues" evidence="2">
    <location>
        <begin position="1215"/>
        <end position="1225"/>
    </location>
</feature>
<dbReference type="NCBIfam" id="NF047516">
    <property type="entry name" value="LA_3659_fam"/>
    <property type="match status" value="1"/>
</dbReference>
<gene>
    <name evidence="3" type="ORF">HNR50_003932</name>
</gene>
<keyword evidence="4" id="KW-1185">Reference proteome</keyword>
<dbReference type="Gene3D" id="1.20.5.1230">
    <property type="entry name" value="Apolipoprotein A-I"/>
    <property type="match status" value="1"/>
</dbReference>
<dbReference type="Pfam" id="PF19610">
    <property type="entry name" value="DUF6115"/>
    <property type="match status" value="1"/>
</dbReference>
<evidence type="ECO:0000313" key="3">
    <source>
        <dbReference type="EMBL" id="MBB6482243.1"/>
    </source>
</evidence>
<feature type="coiled-coil region" evidence="1">
    <location>
        <begin position="871"/>
        <end position="902"/>
    </location>
</feature>
<keyword evidence="1" id="KW-0175">Coiled coil</keyword>
<dbReference type="PANTHER" id="PTHR19327">
    <property type="entry name" value="GOLGIN"/>
    <property type="match status" value="1"/>
</dbReference>
<dbReference type="Gene3D" id="1.20.120.20">
    <property type="entry name" value="Apolipoprotein"/>
    <property type="match status" value="1"/>
</dbReference>
<name>A0A841RE29_9SPIO</name>
<dbReference type="NCBIfam" id="NF047514">
    <property type="entry name" value="SpiroCoCo_N"/>
    <property type="match status" value="1"/>
</dbReference>
<feature type="coiled-coil region" evidence="1">
    <location>
        <begin position="402"/>
        <end position="429"/>
    </location>
</feature>
<comment type="caution">
    <text evidence="3">The sequence shown here is derived from an EMBL/GenBank/DDBJ whole genome shotgun (WGS) entry which is preliminary data.</text>
</comment>
<feature type="coiled-coil region" evidence="1">
    <location>
        <begin position="982"/>
        <end position="1009"/>
    </location>
</feature>
<feature type="coiled-coil region" evidence="1">
    <location>
        <begin position="568"/>
        <end position="621"/>
    </location>
</feature>
<evidence type="ECO:0000256" key="1">
    <source>
        <dbReference type="SAM" id="Coils"/>
    </source>
</evidence>
<dbReference type="PANTHER" id="PTHR19327:SF0">
    <property type="entry name" value="GOLGIN SUBFAMILY A MEMBER 4"/>
    <property type="match status" value="1"/>
</dbReference>
<feature type="region of interest" description="Disordered" evidence="2">
    <location>
        <begin position="1215"/>
        <end position="1236"/>
    </location>
</feature>
<feature type="coiled-coil region" evidence="1">
    <location>
        <begin position="322"/>
        <end position="349"/>
    </location>
</feature>
<dbReference type="EMBL" id="JACHGJ010000010">
    <property type="protein sequence ID" value="MBB6482243.1"/>
    <property type="molecule type" value="Genomic_DNA"/>
</dbReference>
<protein>
    <submittedName>
        <fullName evidence="3">Chromosome segregation ATPase</fullName>
    </submittedName>
</protein>
<reference evidence="3 4" key="1">
    <citation type="submission" date="2020-08" db="EMBL/GenBank/DDBJ databases">
        <title>Genomic Encyclopedia of Type Strains, Phase IV (KMG-IV): sequencing the most valuable type-strain genomes for metagenomic binning, comparative biology and taxonomic classification.</title>
        <authorList>
            <person name="Goeker M."/>
        </authorList>
    </citation>
    <scope>NUCLEOTIDE SEQUENCE [LARGE SCALE GENOMIC DNA]</scope>
    <source>
        <strain evidence="3 4">DSM 2461</strain>
    </source>
</reference>
<feature type="coiled-coil region" evidence="1">
    <location>
        <begin position="38"/>
        <end position="111"/>
    </location>
</feature>
<sequence length="1278" mass="148375">MIFDTGDLIVLGILTILLFVFRQFDRNNRSLEKVRSYADKVRAQLDEIVQEKKDAIRDLSIDMDIQEKTDKEILKRVEAARDEMMAHGETIDNFNEKVTIYNERVEELVAMTARVDENLLKIRDESEYVDTVGKRISESLRKIQLLEKAMGALQDQFVKENKANLDNFQDSLLQSTEERIRTIEEQVEQSELMVRHFRESVESLDQKHSDLSQEKLALFQKEMEAVRDTYDGYLADVAEKGRRLESEVFDELTNSINTTADRIEDNWKNGINELKDSISVTVEEIREKIGSVEEAMFIVEKDAQAASVRIGEDQESLEERMKVLAEEQLNRAEAQIAEFNESLDSRIEQIRLEMEDSFNKTGEMISSQEREAVSRLEGLTSRYDDLELTVKKDAAEKHSASLELIESYWENLKERLDNAKAQMDDAFLRTDQQVSGHEEETSRRLDLLTERFGEHEELMKREADEVLDRCRILIKDQEADSSALVEKMKTNMDEVTVFSSKISQQMTSFKEQIDSETEDLAQRLENISSHMGGKIEEKAAELETGLIRSVEEKVGEYEQAVSRRFDRLDGFMEDLDNLEGNLKISLQEAVASVERDFEIFKENLTEERAAFRNSLEEEGNAVQLRMDELESGLEALKSRAYDNVSEKLKVFEDDFFSDLKKRDAAMQNSLEEWQKNIDFRMEDIDLKGTREREELQQFWSSDMKVKLSELQSQIYSQFDMFKGQVQDFRESVDNSISTTEEEMKNFHLSLRNEIDGLRESSSAMFDEQFSLFREGIAERFDKADKSVEIKLDEMMSDFEISRKELFLSMERSQTELSSWQTKMVQQMKTDESALADQILGFKTDMTENISIIRDDFRSQREELIVSTNEERASLRREISENSKQLEELNKELERSSMQALDKFRSDYDDFILDFQRKSHEIQSESELHSKDIRQGLADTREKVDALQKKMFGRIEDDYNVLSGNLKEIEAKQQDFIAQTQIFERADTLKEALTADIEALKDQVAQVEKSSSQVYAIRSDFEDILRLNDDIQTKLAKVMSEKQKIDTMDERISRIISLSDSVNLKLDEVSTTHDSLQEYQVRLRQIEDLQDSIDKRFARLEKKGPVIDTTTEGVDRNFQLMETIEKAVNTVRTDLKPLFDSLNEAKEQHSVLREEQDKVKTVIDKLSGLDEIITELDKRIESMNKAREWVASTEARIDSIGKKAREQVQLFGKLMEKEGRPSERQRRSPAAGSPDMEVREMVLRLAHEGWKSEEIARTTKLSQGEVELILELSPDFTRK</sequence>
<organism evidence="3 4">
    <name type="scientific">Spirochaeta isovalerica</name>
    <dbReference type="NCBI Taxonomy" id="150"/>
    <lineage>
        <taxon>Bacteria</taxon>
        <taxon>Pseudomonadati</taxon>
        <taxon>Spirochaetota</taxon>
        <taxon>Spirochaetia</taxon>
        <taxon>Spirochaetales</taxon>
        <taxon>Spirochaetaceae</taxon>
        <taxon>Spirochaeta</taxon>
    </lineage>
</organism>
<feature type="coiled-coil region" evidence="1">
    <location>
        <begin position="136"/>
        <end position="193"/>
    </location>
</feature>
<dbReference type="AlphaFoldDB" id="A0A841RE29"/>
<dbReference type="InterPro" id="IPR046118">
    <property type="entry name" value="DUF6115"/>
</dbReference>
<dbReference type="Proteomes" id="UP000587760">
    <property type="component" value="Unassembled WGS sequence"/>
</dbReference>